<dbReference type="AlphaFoldDB" id="A0A381ULB5"/>
<dbReference type="InterPro" id="IPR003673">
    <property type="entry name" value="CoA-Trfase_fam_III"/>
</dbReference>
<organism evidence="2">
    <name type="scientific">marine metagenome</name>
    <dbReference type="NCBI Taxonomy" id="408172"/>
    <lineage>
        <taxon>unclassified sequences</taxon>
        <taxon>metagenomes</taxon>
        <taxon>ecological metagenomes</taxon>
    </lineage>
</organism>
<gene>
    <name evidence="2" type="ORF">METZ01_LOCUS81773</name>
</gene>
<dbReference type="PANTHER" id="PTHR48207">
    <property type="entry name" value="SUCCINATE--HYDROXYMETHYLGLUTARATE COA-TRANSFERASE"/>
    <property type="match status" value="1"/>
</dbReference>
<evidence type="ECO:0008006" key="3">
    <source>
        <dbReference type="Google" id="ProtNLM"/>
    </source>
</evidence>
<evidence type="ECO:0000313" key="2">
    <source>
        <dbReference type="EMBL" id="SVA28919.1"/>
    </source>
</evidence>
<dbReference type="Pfam" id="PF02515">
    <property type="entry name" value="CoA_transf_3"/>
    <property type="match status" value="1"/>
</dbReference>
<dbReference type="Gene3D" id="3.30.1540.10">
    <property type="entry name" value="formyl-coa transferase, domain 3"/>
    <property type="match status" value="1"/>
</dbReference>
<dbReference type="InterPro" id="IPR044855">
    <property type="entry name" value="CoA-Trfase_III_dom3_sf"/>
</dbReference>
<dbReference type="InterPro" id="IPR050483">
    <property type="entry name" value="CoA-transferase_III_domain"/>
</dbReference>
<dbReference type="Gene3D" id="3.40.50.10540">
    <property type="entry name" value="Crotonobetainyl-coa:carnitine coa-transferase, domain 1"/>
    <property type="match status" value="1"/>
</dbReference>
<dbReference type="GO" id="GO:0008410">
    <property type="term" value="F:CoA-transferase activity"/>
    <property type="evidence" value="ECO:0007669"/>
    <property type="project" value="TreeGrafter"/>
</dbReference>
<keyword evidence="1" id="KW-0808">Transferase</keyword>
<sequence>MVGIRILDLTWMLSGPYCTMLLADMGADVIKVENPTGDPMRAVGPYMADDSERHFGGYFQSINRNKRSIVVDLKTDDGRAELLALASTSDAVVENFRSGVLERLGVGYETLREVNPALVYASLRGFGDPRSGATELNDRPAMDYIAQAMSGFMSVTGPPGEPTKAGPGIGDLFPGALTALGVVSAVLSAQRTGEGQYVDIAMYDAMVSLCERIVYQYGYTGEDPIPAGNRHPLWSLYNTFEARDGFVCISAVFAHEWANLADVMGRPELAVDQRFASDEARLVHDDEANEIVAAWIASRTRAEVLDAIGTRVPAAPVQTASDLFSDAHLRQREMIVEVEHPGSARPAAIAGSPFRFAETPAGVRTRAPLLGEHGDEIRQELAAAATDGADG</sequence>
<dbReference type="EMBL" id="UINC01006666">
    <property type="protein sequence ID" value="SVA28919.1"/>
    <property type="molecule type" value="Genomic_DNA"/>
</dbReference>
<accession>A0A381ULB5</accession>
<dbReference type="SUPFAM" id="SSF89796">
    <property type="entry name" value="CoA-transferase family III (CaiB/BaiF)"/>
    <property type="match status" value="1"/>
</dbReference>
<evidence type="ECO:0000256" key="1">
    <source>
        <dbReference type="ARBA" id="ARBA00022679"/>
    </source>
</evidence>
<reference evidence="2" key="1">
    <citation type="submission" date="2018-05" db="EMBL/GenBank/DDBJ databases">
        <authorList>
            <person name="Lanie J.A."/>
            <person name="Ng W.-L."/>
            <person name="Kazmierczak K.M."/>
            <person name="Andrzejewski T.M."/>
            <person name="Davidsen T.M."/>
            <person name="Wayne K.J."/>
            <person name="Tettelin H."/>
            <person name="Glass J.I."/>
            <person name="Rusch D."/>
            <person name="Podicherti R."/>
            <person name="Tsui H.-C.T."/>
            <person name="Winkler M.E."/>
        </authorList>
    </citation>
    <scope>NUCLEOTIDE SEQUENCE</scope>
</reference>
<dbReference type="InterPro" id="IPR023606">
    <property type="entry name" value="CoA-Trfase_III_dom_1_sf"/>
</dbReference>
<name>A0A381ULB5_9ZZZZ</name>
<proteinExistence type="predicted"/>
<dbReference type="PANTHER" id="PTHR48207:SF3">
    <property type="entry name" value="SUCCINATE--HYDROXYMETHYLGLUTARATE COA-TRANSFERASE"/>
    <property type="match status" value="1"/>
</dbReference>
<protein>
    <recommendedName>
        <fullName evidence="3">CoA transferase</fullName>
    </recommendedName>
</protein>